<dbReference type="AlphaFoldDB" id="D7DAK5"/>
<dbReference type="PRINTS" id="PR00986">
    <property type="entry name" value="TRNASYNTHVAL"/>
</dbReference>
<dbReference type="Gene3D" id="1.10.730.10">
    <property type="entry name" value="Isoleucyl-tRNA Synthetase, Domain 1"/>
    <property type="match status" value="1"/>
</dbReference>
<evidence type="ECO:0000256" key="8">
    <source>
        <dbReference type="ARBA" id="ARBA00023146"/>
    </source>
</evidence>
<evidence type="ECO:0000256" key="13">
    <source>
        <dbReference type="NCBIfam" id="TIGR00422"/>
    </source>
</evidence>
<dbReference type="GO" id="GO:0004832">
    <property type="term" value="F:valine-tRNA ligase activity"/>
    <property type="evidence" value="ECO:0007669"/>
    <property type="project" value="UniProtKB-UniRule"/>
</dbReference>
<keyword evidence="3" id="KW-0963">Cytoplasm</keyword>
<dbReference type="PANTHER" id="PTHR11946">
    <property type="entry name" value="VALYL-TRNA SYNTHETASES"/>
    <property type="match status" value="1"/>
</dbReference>
<dbReference type="SUPFAM" id="SSF47323">
    <property type="entry name" value="Anticodon-binding domain of a subclass of class I aminoacyl-tRNA synthetases"/>
    <property type="match status" value="1"/>
</dbReference>
<dbReference type="eggNOG" id="arCOG00808">
    <property type="taxonomic scope" value="Archaea"/>
</dbReference>
<dbReference type="RefSeq" id="WP_013142400.1">
    <property type="nucleotide sequence ID" value="NC_014205.1"/>
</dbReference>
<dbReference type="Pfam" id="PF00133">
    <property type="entry name" value="tRNA-synt_1"/>
    <property type="match status" value="1"/>
</dbReference>
<keyword evidence="7" id="KW-0648">Protein biosynthesis</keyword>
<dbReference type="InterPro" id="IPR014729">
    <property type="entry name" value="Rossmann-like_a/b/a_fold"/>
</dbReference>
<dbReference type="Pfam" id="PF08264">
    <property type="entry name" value="Anticodon_1"/>
    <property type="match status" value="1"/>
</dbReference>
<dbReference type="InterPro" id="IPR013155">
    <property type="entry name" value="M/V/L/I-tRNA-synth_anticd-bd"/>
</dbReference>
<comment type="function">
    <text evidence="11">Catalyzes the attachment of valine to tRNA(Val). As ValRS can inadvertently accommodate and process structurally similar amino acids such as threonine, to avoid such errors, it has a 'posttransfer' editing activity that hydrolyzes mischarged Thr-tRNA(Val) in a tRNA-dependent manner.</text>
</comment>
<name>D7DAK5_STAHD</name>
<feature type="domain" description="Rubredoxin-like" evidence="14">
    <location>
        <begin position="434"/>
        <end position="479"/>
    </location>
</feature>
<dbReference type="GO" id="GO:0002161">
    <property type="term" value="F:aminoacyl-tRNA deacylase activity"/>
    <property type="evidence" value="ECO:0007669"/>
    <property type="project" value="InterPro"/>
</dbReference>
<evidence type="ECO:0000256" key="4">
    <source>
        <dbReference type="ARBA" id="ARBA00022598"/>
    </source>
</evidence>
<dbReference type="GO" id="GO:0005524">
    <property type="term" value="F:ATP binding"/>
    <property type="evidence" value="ECO:0007669"/>
    <property type="project" value="UniProtKB-KW"/>
</dbReference>
<dbReference type="FunFam" id="3.40.50.620:FF:000192">
    <property type="entry name" value="Valine--tRNA ligase"/>
    <property type="match status" value="1"/>
</dbReference>
<evidence type="ECO:0000259" key="14">
    <source>
        <dbReference type="PROSITE" id="PS50903"/>
    </source>
</evidence>
<dbReference type="GO" id="GO:0005506">
    <property type="term" value="F:iron ion binding"/>
    <property type="evidence" value="ECO:0007669"/>
    <property type="project" value="InterPro"/>
</dbReference>
<dbReference type="GO" id="GO:0006438">
    <property type="term" value="P:valyl-tRNA aminoacylation"/>
    <property type="evidence" value="ECO:0007669"/>
    <property type="project" value="UniProtKB-UniRule"/>
</dbReference>
<evidence type="ECO:0000256" key="2">
    <source>
        <dbReference type="ARBA" id="ARBA00013169"/>
    </source>
</evidence>
<dbReference type="PANTHER" id="PTHR11946:SF93">
    <property type="entry name" value="VALINE--TRNA LIGASE, CHLOROPLASTIC_MITOCHONDRIAL 2"/>
    <property type="match status" value="1"/>
</dbReference>
<dbReference type="KEGG" id="shc:Shell_0053"/>
<dbReference type="CDD" id="cd07962">
    <property type="entry name" value="Anticodon_Ia_Val"/>
    <property type="match status" value="1"/>
</dbReference>
<evidence type="ECO:0000256" key="7">
    <source>
        <dbReference type="ARBA" id="ARBA00022917"/>
    </source>
</evidence>
<dbReference type="InterPro" id="IPR002300">
    <property type="entry name" value="aa-tRNA-synth_Ia"/>
</dbReference>
<dbReference type="SUPFAM" id="SSF52374">
    <property type="entry name" value="Nucleotidylyl transferase"/>
    <property type="match status" value="1"/>
</dbReference>
<dbReference type="STRING" id="591019.Shell_0053"/>
<organism evidence="15 16">
    <name type="scientific">Staphylothermus hellenicus (strain DSM 12710 / JCM 10830 / BK20S6-10-b1 / P8)</name>
    <dbReference type="NCBI Taxonomy" id="591019"/>
    <lineage>
        <taxon>Archaea</taxon>
        <taxon>Thermoproteota</taxon>
        <taxon>Thermoprotei</taxon>
        <taxon>Desulfurococcales</taxon>
        <taxon>Desulfurococcaceae</taxon>
        <taxon>Staphylothermus</taxon>
    </lineage>
</organism>
<dbReference type="InterPro" id="IPR009008">
    <property type="entry name" value="Val/Leu/Ile-tRNA-synth_edit"/>
</dbReference>
<keyword evidence="5" id="KW-0547">Nucleotide-binding</keyword>
<dbReference type="InterPro" id="IPR033705">
    <property type="entry name" value="Anticodon_Ia_Val"/>
</dbReference>
<evidence type="ECO:0000256" key="12">
    <source>
        <dbReference type="ARBA" id="ARBA00061452"/>
    </source>
</evidence>
<keyword evidence="6" id="KW-0067">ATP-binding</keyword>
<evidence type="ECO:0000313" key="16">
    <source>
        <dbReference type="Proteomes" id="UP000002573"/>
    </source>
</evidence>
<sequence length="828" mass="97548">MVVSVKTLTGREKLNEQRFKPLIEEKRWNIKWEKDLYRKWEEMGLFKFTFREDDPREIIAIDTPPPYASGKWHVGGAAHYAQIDMIARYFRMKGYNVLVPFYADRNGLPVEVQVEKTYGINPHETAKTPEGREEFLRLCRKFLDKAEKDIVKIWRMLGCSFDYWRNGTDSEEYRKITQATFIELYKKGLIYEAERPVNWCPRCKTTLADAELEHKEVEGYLYYIKFKVKETGEEVVVATTRPEMLRACKALVFHPEDNRYKHLNGLHAINPLYGHEMIITTYPEVDPKFGTGLVMVCSYGDQTDVKMFRDLGLKPTIIIDKDGRLTPETGPLSGLKVEEARRKAAEILEEKGLLVKKEKIKHSVPVCWRCKTPIQIIHTKEWFLKQLDFKDEIRKIAEKIEFKPEIHRKKLLDWIDSVSTDWPISRDRYYGTEVPVWRCKKCGSVLLPEPGKYYRPWRDEPPWDKCPVCGAPKEYLEGEKKVFDTWFDSSISVLYVTGYKRNDKLFRKAFKYTLRPQGQDIIRTWLYYSLLRVYQLTGKPAFKWVRITGMGLDEKGEAMHKSKGNVIDPEPYIEKYGADAFRYWAAASAKLGYDYRFSEQVIRTGFLFATKLWNIARFISMFPKPEKKPALRPLDEATIAYFNNILREIDEAYSNLDVFEPITKIYQFVWNYFASHYIELVKSRAYNRENKYSREEQEAAWYTLHYILNRTLRALAPIMPFVTDALYTRLYGKTVHLEKFPEPEKEWLNKDYKLALLVQKINSAVWSYKKKNNIKFKETLTKKIYLPIEAEKALKEIVDLHKLANIEFYSGAPPANAEKIGENIYIER</sequence>
<dbReference type="EC" id="6.1.1.9" evidence="2 13"/>
<evidence type="ECO:0000256" key="6">
    <source>
        <dbReference type="ARBA" id="ARBA00022840"/>
    </source>
</evidence>
<evidence type="ECO:0000256" key="3">
    <source>
        <dbReference type="ARBA" id="ARBA00022490"/>
    </source>
</evidence>
<comment type="catalytic activity">
    <reaction evidence="10">
        <text>tRNA(Val) + L-valine + ATP = L-valyl-tRNA(Val) + AMP + diphosphate</text>
        <dbReference type="Rhea" id="RHEA:10704"/>
        <dbReference type="Rhea" id="RHEA-COMP:9672"/>
        <dbReference type="Rhea" id="RHEA-COMP:9708"/>
        <dbReference type="ChEBI" id="CHEBI:30616"/>
        <dbReference type="ChEBI" id="CHEBI:33019"/>
        <dbReference type="ChEBI" id="CHEBI:57762"/>
        <dbReference type="ChEBI" id="CHEBI:78442"/>
        <dbReference type="ChEBI" id="CHEBI:78537"/>
        <dbReference type="ChEBI" id="CHEBI:456215"/>
        <dbReference type="EC" id="6.1.1.9"/>
    </reaction>
</comment>
<dbReference type="Gene3D" id="3.40.50.620">
    <property type="entry name" value="HUPs"/>
    <property type="match status" value="2"/>
</dbReference>
<dbReference type="OrthoDB" id="23906at2157"/>
<comment type="subcellular location">
    <subcellularLocation>
        <location evidence="1">Cytoplasm</location>
    </subcellularLocation>
</comment>
<dbReference type="GO" id="GO:0005829">
    <property type="term" value="C:cytosol"/>
    <property type="evidence" value="ECO:0007669"/>
    <property type="project" value="TreeGrafter"/>
</dbReference>
<keyword evidence="8 15" id="KW-0030">Aminoacyl-tRNA synthetase</keyword>
<dbReference type="InterPro" id="IPR002303">
    <property type="entry name" value="Valyl-tRNA_ligase"/>
</dbReference>
<evidence type="ECO:0000313" key="15">
    <source>
        <dbReference type="EMBL" id="ADI31202.1"/>
    </source>
</evidence>
<keyword evidence="16" id="KW-1185">Reference proteome</keyword>
<reference evidence="15 16" key="2">
    <citation type="journal article" date="2011" name="Stand. Genomic Sci.">
        <title>Complete genome sequence of Staphylothermus hellenicus P8.</title>
        <authorList>
            <person name="Anderson I."/>
            <person name="Wirth R."/>
            <person name="Lucas S."/>
            <person name="Copeland A."/>
            <person name="Lapidus A."/>
            <person name="Cheng J.F."/>
            <person name="Goodwin L."/>
            <person name="Pitluck S."/>
            <person name="Davenport K."/>
            <person name="Detter J.C."/>
            <person name="Han C."/>
            <person name="Tapia R."/>
            <person name="Land M."/>
            <person name="Hauser L."/>
            <person name="Pati A."/>
            <person name="Mikhailova N."/>
            <person name="Woyke T."/>
            <person name="Klenk H.P."/>
            <person name="Kyrpides N."/>
            <person name="Ivanova N."/>
        </authorList>
    </citation>
    <scope>NUCLEOTIDE SEQUENCE [LARGE SCALE GENOMIC DNA]</scope>
    <source>
        <strain evidence="16">DSM 12710 / JCM 10830 / BK20S6-10-b1 / P8</strain>
    </source>
</reference>
<protein>
    <recommendedName>
        <fullName evidence="9 13">Valine--tRNA ligase</fullName>
        <ecNumber evidence="2 13">6.1.1.9</ecNumber>
    </recommendedName>
</protein>
<dbReference type="PROSITE" id="PS50903">
    <property type="entry name" value="RUBREDOXIN_LIKE"/>
    <property type="match status" value="1"/>
</dbReference>
<evidence type="ECO:0000256" key="5">
    <source>
        <dbReference type="ARBA" id="ARBA00022741"/>
    </source>
</evidence>
<dbReference type="GeneID" id="9233342"/>
<proteinExistence type="inferred from homology"/>
<evidence type="ECO:0000256" key="1">
    <source>
        <dbReference type="ARBA" id="ARBA00004496"/>
    </source>
</evidence>
<comment type="similarity">
    <text evidence="12">Belongs to the class-I aminoacyl-tRNA synthetase family. ValS type 2 subfamily.</text>
</comment>
<dbReference type="NCBIfam" id="NF009687">
    <property type="entry name" value="PRK13208.1"/>
    <property type="match status" value="1"/>
</dbReference>
<accession>D7DAK5</accession>
<dbReference type="HOGENOM" id="CLU_001493_0_2_2"/>
<evidence type="ECO:0000256" key="9">
    <source>
        <dbReference type="ARBA" id="ARBA00024407"/>
    </source>
</evidence>
<dbReference type="InterPro" id="IPR024934">
    <property type="entry name" value="Rubredoxin-like_dom"/>
</dbReference>
<dbReference type="NCBIfam" id="TIGR00422">
    <property type="entry name" value="valS"/>
    <property type="match status" value="1"/>
</dbReference>
<evidence type="ECO:0000256" key="11">
    <source>
        <dbReference type="ARBA" id="ARBA00055630"/>
    </source>
</evidence>
<dbReference type="Proteomes" id="UP000002573">
    <property type="component" value="Chromosome"/>
</dbReference>
<keyword evidence="4" id="KW-0436">Ligase</keyword>
<reference evidence="16" key="1">
    <citation type="submission" date="2010-05" db="EMBL/GenBank/DDBJ databases">
        <title>Complete sequence of Staphylothermus hellenicus DSM 12710.</title>
        <authorList>
            <consortium name="US DOE Joint Genome Institute"/>
            <person name="Lucas S."/>
            <person name="Copeland A."/>
            <person name="Lapidus A."/>
            <person name="Cheng J.-F."/>
            <person name="Bruce D."/>
            <person name="Goodwin L."/>
            <person name="Pitluck S."/>
            <person name="Davenport K."/>
            <person name="Detter J.C."/>
            <person name="Han C."/>
            <person name="Tapia R."/>
            <person name="Larimer F."/>
            <person name="Land M."/>
            <person name="Hauser L."/>
            <person name="Kyrpides N."/>
            <person name="Mikhailova N."/>
            <person name="Anderson I.J."/>
            <person name="Woyke T."/>
        </authorList>
    </citation>
    <scope>NUCLEOTIDE SEQUENCE [LARGE SCALE GENOMIC DNA]</scope>
    <source>
        <strain evidence="16">DSM 12710 / JCM 10830 / BK20S6-10-b1 / P8</strain>
    </source>
</reference>
<dbReference type="InterPro" id="IPR009080">
    <property type="entry name" value="tRNAsynth_Ia_anticodon-bd"/>
</dbReference>
<evidence type="ECO:0000256" key="10">
    <source>
        <dbReference type="ARBA" id="ARBA00047552"/>
    </source>
</evidence>
<dbReference type="EMBL" id="CP002051">
    <property type="protein sequence ID" value="ADI31202.1"/>
    <property type="molecule type" value="Genomic_DNA"/>
</dbReference>
<gene>
    <name evidence="15" type="ordered locus">Shell_0053</name>
</gene>
<dbReference type="SUPFAM" id="SSF50677">
    <property type="entry name" value="ValRS/IleRS/LeuRS editing domain"/>
    <property type="match status" value="1"/>
</dbReference>